<evidence type="ECO:0000313" key="3">
    <source>
        <dbReference type="Proteomes" id="UP000198460"/>
    </source>
</evidence>
<proteinExistence type="predicted"/>
<evidence type="ECO:0000313" key="2">
    <source>
        <dbReference type="EMBL" id="SMG01240.1"/>
    </source>
</evidence>
<protein>
    <submittedName>
        <fullName evidence="2">Uncharacterized protein</fullName>
    </submittedName>
</protein>
<gene>
    <name evidence="2" type="ORF">BSIN_4272</name>
</gene>
<dbReference type="EMBL" id="FXAN01000071">
    <property type="protein sequence ID" value="SMG01240.1"/>
    <property type="molecule type" value="Genomic_DNA"/>
</dbReference>
<reference evidence="2 3" key="1">
    <citation type="submission" date="2017-04" db="EMBL/GenBank/DDBJ databases">
        <authorList>
            <person name="Afonso C.L."/>
            <person name="Miller P.J."/>
            <person name="Scott M.A."/>
            <person name="Spackman E."/>
            <person name="Goraichik I."/>
            <person name="Dimitrov K.M."/>
            <person name="Suarez D.L."/>
            <person name="Swayne D.E."/>
        </authorList>
    </citation>
    <scope>NUCLEOTIDE SEQUENCE [LARGE SCALE GENOMIC DNA]</scope>
    <source>
        <strain evidence="2">LMG 28154</strain>
    </source>
</reference>
<feature type="compositionally biased region" description="Low complexity" evidence="1">
    <location>
        <begin position="7"/>
        <end position="16"/>
    </location>
</feature>
<organism evidence="2 3">
    <name type="scientific">Burkholderia singularis</name>
    <dbReference type="NCBI Taxonomy" id="1503053"/>
    <lineage>
        <taxon>Bacteria</taxon>
        <taxon>Pseudomonadati</taxon>
        <taxon>Pseudomonadota</taxon>
        <taxon>Betaproteobacteria</taxon>
        <taxon>Burkholderiales</taxon>
        <taxon>Burkholderiaceae</taxon>
        <taxon>Burkholderia</taxon>
        <taxon>pseudomallei group</taxon>
    </lineage>
</organism>
<sequence>MPPRRPPATAAPTPSRHAARRAAHAAPIIDRPCLPTQGDLP</sequence>
<name>A0A238H7Q9_9BURK</name>
<feature type="region of interest" description="Disordered" evidence="1">
    <location>
        <begin position="1"/>
        <end position="41"/>
    </location>
</feature>
<dbReference type="Proteomes" id="UP000198460">
    <property type="component" value="Unassembled WGS sequence"/>
</dbReference>
<dbReference type="AlphaFoldDB" id="A0A238H7Q9"/>
<evidence type="ECO:0000256" key="1">
    <source>
        <dbReference type="SAM" id="MobiDB-lite"/>
    </source>
</evidence>
<accession>A0A238H7Q9</accession>